<reference evidence="3" key="2">
    <citation type="journal article" date="2019" name="IMA Fungus">
        <title>Genome sequencing and comparison of five Tilletia species to identify candidate genes for the detection of regulated species infecting wheat.</title>
        <authorList>
            <person name="Nguyen H.D.T."/>
            <person name="Sultana T."/>
            <person name="Kesanakurti P."/>
            <person name="Hambleton S."/>
        </authorList>
    </citation>
    <scope>NUCLEOTIDE SEQUENCE</scope>
    <source>
        <strain evidence="3">DAOMC 238032</strain>
    </source>
</reference>
<dbReference type="AlphaFoldDB" id="A0A177TXQ4"/>
<gene>
    <name evidence="3" type="ORF">A4X03_0g7122</name>
    <name evidence="2" type="ORF">JKIAZH3_G5360</name>
</gene>
<evidence type="ECO:0000313" key="4">
    <source>
        <dbReference type="Proteomes" id="UP000077671"/>
    </source>
</evidence>
<sequence>MCQAQQLPSNPALGPAHHSHSQLSSAATATSSLAVPAYRHQPPSSVAVYRPPTGSRHISQLTLFTLCGNTAHLRRQTQISPTYGCRCACAHSASAHRAELTSIMNHQLFICGSGHISPGPHIIDGIRFGAPVVWPPLRDGASDT</sequence>
<evidence type="ECO:0000256" key="1">
    <source>
        <dbReference type="SAM" id="MobiDB-lite"/>
    </source>
</evidence>
<proteinExistence type="predicted"/>
<dbReference type="EMBL" id="CAJHJG010002474">
    <property type="protein sequence ID" value="CAD6920427.1"/>
    <property type="molecule type" value="Genomic_DNA"/>
</dbReference>
<protein>
    <submittedName>
        <fullName evidence="3">Uncharacterized protein</fullName>
    </submittedName>
</protein>
<reference evidence="2" key="3">
    <citation type="submission" date="2020-10" db="EMBL/GenBank/DDBJ databases">
        <authorList>
            <person name="Sedaghatjoo S."/>
        </authorList>
    </citation>
    <scope>NUCLEOTIDE SEQUENCE</scope>
    <source>
        <strain evidence="2">AZH3</strain>
    </source>
</reference>
<organism evidence="3 4">
    <name type="scientific">Tilletia caries</name>
    <name type="common">wheat bunt fungus</name>
    <dbReference type="NCBI Taxonomy" id="13290"/>
    <lineage>
        <taxon>Eukaryota</taxon>
        <taxon>Fungi</taxon>
        <taxon>Dikarya</taxon>
        <taxon>Basidiomycota</taxon>
        <taxon>Ustilaginomycotina</taxon>
        <taxon>Exobasidiomycetes</taxon>
        <taxon>Tilletiales</taxon>
        <taxon>Tilletiaceae</taxon>
        <taxon>Tilletia</taxon>
    </lineage>
</organism>
<feature type="region of interest" description="Disordered" evidence="1">
    <location>
        <begin position="1"/>
        <end position="25"/>
    </location>
</feature>
<dbReference type="EMBL" id="LWDD02001574">
    <property type="protein sequence ID" value="KAE8247173.1"/>
    <property type="molecule type" value="Genomic_DNA"/>
</dbReference>
<name>A0A177TXQ4_9BASI</name>
<accession>A0A177TXQ4</accession>
<reference evidence="3" key="1">
    <citation type="submission" date="2016-04" db="EMBL/GenBank/DDBJ databases">
        <authorList>
            <person name="Nguyen H.D."/>
            <person name="Kesanakurti P."/>
            <person name="Cullis J."/>
            <person name="Levesque C.A."/>
            <person name="Hambleton S."/>
        </authorList>
    </citation>
    <scope>NUCLEOTIDE SEQUENCE</scope>
    <source>
        <strain evidence="3">DAOMC 238032</strain>
    </source>
</reference>
<dbReference type="Proteomes" id="UP000836402">
    <property type="component" value="Unassembled WGS sequence"/>
</dbReference>
<comment type="caution">
    <text evidence="3">The sequence shown here is derived from an EMBL/GenBank/DDBJ whole genome shotgun (WGS) entry which is preliminary data.</text>
</comment>
<evidence type="ECO:0000313" key="5">
    <source>
        <dbReference type="Proteomes" id="UP000836402"/>
    </source>
</evidence>
<evidence type="ECO:0000313" key="3">
    <source>
        <dbReference type="EMBL" id="KAE8247173.1"/>
    </source>
</evidence>
<keyword evidence="5" id="KW-1185">Reference proteome</keyword>
<evidence type="ECO:0000313" key="2">
    <source>
        <dbReference type="EMBL" id="CAD6920427.1"/>
    </source>
</evidence>
<dbReference type="Proteomes" id="UP000077671">
    <property type="component" value="Unassembled WGS sequence"/>
</dbReference>